<dbReference type="PANTHER" id="PTHR22753:SF14">
    <property type="entry name" value="MONOACYLGLYCEROL_DIACYLGLYCEROL O-ACYLTRANSFERASE"/>
    <property type="match status" value="1"/>
</dbReference>
<dbReference type="AlphaFoldDB" id="A0AA38FP41"/>
<organism evidence="1 2">
    <name type="scientific">Taxus chinensis</name>
    <name type="common">Chinese yew</name>
    <name type="synonym">Taxus wallichiana var. chinensis</name>
    <dbReference type="NCBI Taxonomy" id="29808"/>
    <lineage>
        <taxon>Eukaryota</taxon>
        <taxon>Viridiplantae</taxon>
        <taxon>Streptophyta</taxon>
        <taxon>Embryophyta</taxon>
        <taxon>Tracheophyta</taxon>
        <taxon>Spermatophyta</taxon>
        <taxon>Pinopsida</taxon>
        <taxon>Pinidae</taxon>
        <taxon>Conifers II</taxon>
        <taxon>Cupressales</taxon>
        <taxon>Taxaceae</taxon>
        <taxon>Taxus</taxon>
    </lineage>
</organism>
<reference evidence="1 2" key="1">
    <citation type="journal article" date="2021" name="Nat. Plants">
        <title>The Taxus genome provides insights into paclitaxel biosynthesis.</title>
        <authorList>
            <person name="Xiong X."/>
            <person name="Gou J."/>
            <person name="Liao Q."/>
            <person name="Li Y."/>
            <person name="Zhou Q."/>
            <person name="Bi G."/>
            <person name="Li C."/>
            <person name="Du R."/>
            <person name="Wang X."/>
            <person name="Sun T."/>
            <person name="Guo L."/>
            <person name="Liang H."/>
            <person name="Lu P."/>
            <person name="Wu Y."/>
            <person name="Zhang Z."/>
            <person name="Ro D.K."/>
            <person name="Shang Y."/>
            <person name="Huang S."/>
            <person name="Yan J."/>
        </authorList>
    </citation>
    <scope>NUCLEOTIDE SEQUENCE [LARGE SCALE GENOMIC DNA]</scope>
    <source>
        <strain evidence="1">Ta-2019</strain>
    </source>
</reference>
<accession>A0AA38FP41</accession>
<evidence type="ECO:0000313" key="2">
    <source>
        <dbReference type="Proteomes" id="UP000824469"/>
    </source>
</evidence>
<evidence type="ECO:0000313" key="1">
    <source>
        <dbReference type="EMBL" id="KAH9307320.1"/>
    </source>
</evidence>
<feature type="non-terminal residue" evidence="1">
    <location>
        <position position="128"/>
    </location>
</feature>
<keyword evidence="2" id="KW-1185">Reference proteome</keyword>
<dbReference type="GO" id="GO:0016020">
    <property type="term" value="C:membrane"/>
    <property type="evidence" value="ECO:0007669"/>
    <property type="project" value="TreeGrafter"/>
</dbReference>
<dbReference type="EMBL" id="JAHRHJ020000007">
    <property type="protein sequence ID" value="KAH9307320.1"/>
    <property type="molecule type" value="Genomic_DNA"/>
</dbReference>
<sequence length="128" mass="14908">ILLDYEDIMKIPYYNDMLDRLNKEIPNVRINQSGEVANQPLHLPLFVPKPPGRLYFLFGKPISTVGRKDELQDKTNAQHLYLQAKGEVEAAITYLLRKREEDPYRHFLPRFLYEAASGFTVPMPTFDP</sequence>
<comment type="caution">
    <text evidence="1">The sequence shown here is derived from an EMBL/GenBank/DDBJ whole genome shotgun (WGS) entry which is preliminary data.</text>
</comment>
<name>A0AA38FP41_TAXCH</name>
<dbReference type="OMA" id="MSIPTCN"/>
<protein>
    <submittedName>
        <fullName evidence="1">Uncharacterized protein</fullName>
    </submittedName>
</protein>
<proteinExistence type="predicted"/>
<dbReference type="PANTHER" id="PTHR22753">
    <property type="entry name" value="TRANSMEMBRANE PROTEIN 68"/>
    <property type="match status" value="1"/>
</dbReference>
<dbReference type="Proteomes" id="UP000824469">
    <property type="component" value="Unassembled WGS sequence"/>
</dbReference>
<gene>
    <name evidence="1" type="ORF">KI387_035231</name>
</gene>